<name>A0A1H8G652_9PROT</name>
<reference evidence="9 10" key="1">
    <citation type="submission" date="2016-10" db="EMBL/GenBank/DDBJ databases">
        <authorList>
            <person name="de Groot N.N."/>
        </authorList>
    </citation>
    <scope>NUCLEOTIDE SEQUENCE [LARGE SCALE GENOMIC DNA]</scope>
    <source>
        <strain evidence="9 10">Nm22</strain>
    </source>
</reference>
<dbReference type="STRING" id="917.SAMN05216326_1579"/>
<dbReference type="PANTHER" id="PTHR43652">
    <property type="entry name" value="BASIC AMINO ACID ANTIPORTER YFCC-RELATED"/>
    <property type="match status" value="1"/>
</dbReference>
<comment type="subcellular location">
    <subcellularLocation>
        <location evidence="1">Membrane</location>
        <topology evidence="1">Multi-pass membrane protein</topology>
    </subcellularLocation>
</comment>
<keyword evidence="6 7" id="KW-0472">Membrane</keyword>
<feature type="transmembrane region" description="Helical" evidence="7">
    <location>
        <begin position="86"/>
        <end position="109"/>
    </location>
</feature>
<dbReference type="Pfam" id="PF03600">
    <property type="entry name" value="CitMHS"/>
    <property type="match status" value="1"/>
</dbReference>
<dbReference type="InterPro" id="IPR006037">
    <property type="entry name" value="RCK_C"/>
</dbReference>
<protein>
    <submittedName>
        <fullName evidence="9">Di-and tricarboxylate transporter</fullName>
    </submittedName>
</protein>
<evidence type="ECO:0000256" key="7">
    <source>
        <dbReference type="SAM" id="Phobius"/>
    </source>
</evidence>
<accession>A0A1H8G652</accession>
<dbReference type="PROSITE" id="PS01271">
    <property type="entry name" value="NA_SULFATE"/>
    <property type="match status" value="1"/>
</dbReference>
<keyword evidence="3 7" id="KW-0812">Transmembrane</keyword>
<evidence type="ECO:0000259" key="8">
    <source>
        <dbReference type="PROSITE" id="PS51202"/>
    </source>
</evidence>
<evidence type="ECO:0000256" key="4">
    <source>
        <dbReference type="ARBA" id="ARBA00022737"/>
    </source>
</evidence>
<dbReference type="InterPro" id="IPR004680">
    <property type="entry name" value="Cit_transptr-like_dom"/>
</dbReference>
<evidence type="ECO:0000256" key="3">
    <source>
        <dbReference type="ARBA" id="ARBA00022692"/>
    </source>
</evidence>
<keyword evidence="2" id="KW-0813">Transport</keyword>
<dbReference type="GO" id="GO:0005886">
    <property type="term" value="C:plasma membrane"/>
    <property type="evidence" value="ECO:0007669"/>
    <property type="project" value="TreeGrafter"/>
</dbReference>
<dbReference type="Proteomes" id="UP000199459">
    <property type="component" value="Unassembled WGS sequence"/>
</dbReference>
<evidence type="ECO:0000256" key="2">
    <source>
        <dbReference type="ARBA" id="ARBA00022448"/>
    </source>
</evidence>
<dbReference type="Gene3D" id="3.30.70.1450">
    <property type="entry name" value="Regulator of K+ conductance, C-terminal domain"/>
    <property type="match status" value="2"/>
</dbReference>
<keyword evidence="4" id="KW-0677">Repeat</keyword>
<feature type="domain" description="RCK C-terminal" evidence="8">
    <location>
        <begin position="234"/>
        <end position="318"/>
    </location>
</feature>
<feature type="transmembrane region" description="Helical" evidence="7">
    <location>
        <begin position="557"/>
        <end position="576"/>
    </location>
</feature>
<keyword evidence="5 7" id="KW-1133">Transmembrane helix</keyword>
<feature type="domain" description="RCK C-terminal" evidence="8">
    <location>
        <begin position="327"/>
        <end position="411"/>
    </location>
</feature>
<feature type="transmembrane region" description="Helical" evidence="7">
    <location>
        <begin position="165"/>
        <end position="189"/>
    </location>
</feature>
<gene>
    <name evidence="9" type="ORF">SAMN05216325_11662</name>
</gene>
<organism evidence="9 10">
    <name type="scientific">Nitrosomonas marina</name>
    <dbReference type="NCBI Taxonomy" id="917"/>
    <lineage>
        <taxon>Bacteria</taxon>
        <taxon>Pseudomonadati</taxon>
        <taxon>Pseudomonadota</taxon>
        <taxon>Betaproteobacteria</taxon>
        <taxon>Nitrosomonadales</taxon>
        <taxon>Nitrosomonadaceae</taxon>
        <taxon>Nitrosomonas</taxon>
    </lineage>
</organism>
<feature type="transmembrane region" description="Helical" evidence="7">
    <location>
        <begin position="428"/>
        <end position="461"/>
    </location>
</feature>
<evidence type="ECO:0000256" key="1">
    <source>
        <dbReference type="ARBA" id="ARBA00004141"/>
    </source>
</evidence>
<dbReference type="InterPro" id="IPR031312">
    <property type="entry name" value="Na/sul_symport_CS"/>
</dbReference>
<proteinExistence type="predicted"/>
<evidence type="ECO:0000256" key="5">
    <source>
        <dbReference type="ARBA" id="ARBA00022989"/>
    </source>
</evidence>
<dbReference type="InterPro" id="IPR051679">
    <property type="entry name" value="DASS-Related_Transporters"/>
</dbReference>
<dbReference type="GO" id="GO:0008324">
    <property type="term" value="F:monoatomic cation transmembrane transporter activity"/>
    <property type="evidence" value="ECO:0007669"/>
    <property type="project" value="InterPro"/>
</dbReference>
<dbReference type="GO" id="GO:0006813">
    <property type="term" value="P:potassium ion transport"/>
    <property type="evidence" value="ECO:0007669"/>
    <property type="project" value="InterPro"/>
</dbReference>
<feature type="transmembrane region" description="Helical" evidence="7">
    <location>
        <begin position="512"/>
        <end position="545"/>
    </location>
</feature>
<dbReference type="Pfam" id="PF02080">
    <property type="entry name" value="TrkA_C"/>
    <property type="match status" value="2"/>
</dbReference>
<evidence type="ECO:0000313" key="10">
    <source>
        <dbReference type="Proteomes" id="UP000199459"/>
    </source>
</evidence>
<feature type="transmembrane region" description="Helical" evidence="7">
    <location>
        <begin position="130"/>
        <end position="153"/>
    </location>
</feature>
<dbReference type="InterPro" id="IPR036721">
    <property type="entry name" value="RCK_C_sf"/>
</dbReference>
<feature type="transmembrane region" description="Helical" evidence="7">
    <location>
        <begin position="596"/>
        <end position="618"/>
    </location>
</feature>
<dbReference type="FunFam" id="3.30.70.1450:FF:000009">
    <property type="entry name" value="SLC13 family permease"/>
    <property type="match status" value="1"/>
</dbReference>
<dbReference type="PROSITE" id="PS51202">
    <property type="entry name" value="RCK_C"/>
    <property type="match status" value="2"/>
</dbReference>
<sequence>MAIIIYYFKLYKLLLYSTRRRIYFQDFNAMEWQGWFALGLCIATLLTLIFTRVGPHLVMTGALTILSVSGILTSEEALLGFSNSGLITVAAMFVVAAGMHASGAVDLLVNRILGRPVTTRGALSRIFFPVVILSGFLNNTPVVATMIPAIYTWSRRIGIASSKLMIPLSYTAILGGTLTLIGTSTNLIVNGQYQLLTGETGFSLFSITAVGLPVALSGFLLMWLWFPRLLPERTQNEAFSNLREFTLEVSVAHAGPLVGKTVEKAGLRHLQRVYLVEIERNGTVITAVSSEETLQGGDRLVFAGDTDAISDLLRINGIVPSMNGDHAQTLMTQRAERRLVEAVVSPHCGAIGYAIRDTRFRSQYGAVVLAVARNGERIKGNLGNIRLQAGDTLLLEARPAFVSRQRYNKDFLLINDLNTESPRHERAYLAWAILTAIIVAAGFEIVSMLNASLMGAGLMIVTGCCSTAQAEKSLDLTVIITIAASFALGMALQKTGVAEFIAGNIVELSNGIPWLLLILTYLTVSLLTEVITNNAAALIMLPIILEITEKADLNNVPFVLAIMMAASASFATPLGYQTNLMVYGPGGYRFSDFLKVGLPMNVVTAVVTITVLLIGWPLTTTD</sequence>
<feature type="transmembrane region" description="Helical" evidence="7">
    <location>
        <begin position="201"/>
        <end position="226"/>
    </location>
</feature>
<feature type="transmembrane region" description="Helical" evidence="7">
    <location>
        <begin position="473"/>
        <end position="492"/>
    </location>
</feature>
<feature type="transmembrane region" description="Helical" evidence="7">
    <location>
        <begin position="32"/>
        <end position="50"/>
    </location>
</feature>
<evidence type="ECO:0000313" key="9">
    <source>
        <dbReference type="EMBL" id="SEN39601.1"/>
    </source>
</evidence>
<evidence type="ECO:0000256" key="6">
    <source>
        <dbReference type="ARBA" id="ARBA00023136"/>
    </source>
</evidence>
<dbReference type="SUPFAM" id="SSF116726">
    <property type="entry name" value="TrkA C-terminal domain-like"/>
    <property type="match status" value="2"/>
</dbReference>
<dbReference type="AlphaFoldDB" id="A0A1H8G652"/>
<dbReference type="EMBL" id="FOCP01000016">
    <property type="protein sequence ID" value="SEN39601.1"/>
    <property type="molecule type" value="Genomic_DNA"/>
</dbReference>
<dbReference type="PANTHER" id="PTHR43652:SF2">
    <property type="entry name" value="BASIC AMINO ACID ANTIPORTER YFCC-RELATED"/>
    <property type="match status" value="1"/>
</dbReference>